<evidence type="ECO:0000313" key="1">
    <source>
        <dbReference type="EMBL" id="PWN50909.1"/>
    </source>
</evidence>
<protein>
    <submittedName>
        <fullName evidence="1">Uncharacterized protein</fullName>
    </submittedName>
</protein>
<name>A0ACD0NYL6_9BASI</name>
<keyword evidence="2" id="KW-1185">Reference proteome</keyword>
<dbReference type="Proteomes" id="UP000245626">
    <property type="component" value="Unassembled WGS sequence"/>
</dbReference>
<organism evidence="1 2">
    <name type="scientific">Violaceomyces palustris</name>
    <dbReference type="NCBI Taxonomy" id="1673888"/>
    <lineage>
        <taxon>Eukaryota</taxon>
        <taxon>Fungi</taxon>
        <taxon>Dikarya</taxon>
        <taxon>Basidiomycota</taxon>
        <taxon>Ustilaginomycotina</taxon>
        <taxon>Ustilaginomycetes</taxon>
        <taxon>Violaceomycetales</taxon>
        <taxon>Violaceomycetaceae</taxon>
        <taxon>Violaceomyces</taxon>
    </lineage>
</organism>
<accession>A0ACD0NYL6</accession>
<reference evidence="1 2" key="1">
    <citation type="journal article" date="2018" name="Mol. Biol. Evol.">
        <title>Broad Genomic Sampling Reveals a Smut Pathogenic Ancestry of the Fungal Clade Ustilaginomycotina.</title>
        <authorList>
            <person name="Kijpornyongpan T."/>
            <person name="Mondo S.J."/>
            <person name="Barry K."/>
            <person name="Sandor L."/>
            <person name="Lee J."/>
            <person name="Lipzen A."/>
            <person name="Pangilinan J."/>
            <person name="LaButti K."/>
            <person name="Hainaut M."/>
            <person name="Henrissat B."/>
            <person name="Grigoriev I.V."/>
            <person name="Spatafora J.W."/>
            <person name="Aime M.C."/>
        </authorList>
    </citation>
    <scope>NUCLEOTIDE SEQUENCE [LARGE SCALE GENOMIC DNA]</scope>
    <source>
        <strain evidence="1 2">SA 807</strain>
    </source>
</reference>
<proteinExistence type="predicted"/>
<evidence type="ECO:0000313" key="2">
    <source>
        <dbReference type="Proteomes" id="UP000245626"/>
    </source>
</evidence>
<sequence>MFSFGNPQQPQQQQQQQPAASNLFSSPGPLSVRDLGSQQQQQQPQPGSLFGQAPQQSLTSTAPNNANNLNPNATAGSGLFSSQPSFGQQSQPQQQQPQQQPQQQTLFSGFTASQPQNAGFLQSQLASSSLSGPQNGSGSTFGNSQLGQSQFGGGSQQPFNTFQPQQGANPGPIQSQQQGSSVSAPQQNQPQQPMSYVPGYLSKIRGGDRHDPPSVFFYNFFL</sequence>
<gene>
    <name evidence="1" type="ORF">IE53DRAFT_74632</name>
</gene>
<dbReference type="EMBL" id="KZ819887">
    <property type="protein sequence ID" value="PWN50909.1"/>
    <property type="molecule type" value="Genomic_DNA"/>
</dbReference>